<dbReference type="AlphaFoldDB" id="A0A2R4C986"/>
<feature type="chain" id="PRO_5015352080" evidence="1">
    <location>
        <begin position="24"/>
        <end position="282"/>
    </location>
</feature>
<dbReference type="Proteomes" id="UP000240505">
    <property type="component" value="Chromosome"/>
</dbReference>
<organism evidence="2 3">
    <name type="scientific">Pseudoduganella armeniaca</name>
    <dbReference type="NCBI Taxonomy" id="2072590"/>
    <lineage>
        <taxon>Bacteria</taxon>
        <taxon>Pseudomonadati</taxon>
        <taxon>Pseudomonadota</taxon>
        <taxon>Betaproteobacteria</taxon>
        <taxon>Burkholderiales</taxon>
        <taxon>Oxalobacteraceae</taxon>
        <taxon>Telluria group</taxon>
        <taxon>Pseudoduganella</taxon>
    </lineage>
</organism>
<proteinExistence type="predicted"/>
<accession>A0A2R4C986</accession>
<name>A0A2R4C986_9BURK</name>
<dbReference type="KEGG" id="masz:C9I28_10570"/>
<dbReference type="EMBL" id="CP028324">
    <property type="protein sequence ID" value="AVR96112.1"/>
    <property type="molecule type" value="Genomic_DNA"/>
</dbReference>
<gene>
    <name evidence="2" type="ORF">C9I28_10570</name>
</gene>
<keyword evidence="1" id="KW-0732">Signal</keyword>
<keyword evidence="3" id="KW-1185">Reference proteome</keyword>
<sequence length="282" mass="30983">MKTLPARLLACCAASLLFGSAVVPPAAKDPWRTFEDNWLLMPALQSGLEAWLVLTLVGRVRALVRTTGDVDAALASELTARFGKLAAPFLFEARAWYYGVFLRDGAALRFRGDRHFTYHANQGNASTQAAFIFVLLLELPLAHLLLHCMAPAPWMAWAADGLQLWALLYLVAEYRATRWRPVSLDGQTLLLRYGMLAADQAIPLAAIVTVERCGNDVRRRGGVMRLRQCGALNVALTLQAGTRLTGLLVPLRPVHQIYLGLDDPEGFIAAVRAKQAPARVEQ</sequence>
<protein>
    <submittedName>
        <fullName evidence="2">Uncharacterized protein</fullName>
    </submittedName>
</protein>
<evidence type="ECO:0000313" key="2">
    <source>
        <dbReference type="EMBL" id="AVR96112.1"/>
    </source>
</evidence>
<dbReference type="OrthoDB" id="5916863at2"/>
<reference evidence="2 3" key="1">
    <citation type="submission" date="2018-03" db="EMBL/GenBank/DDBJ databases">
        <title>Massilia armeniaca sp. nov., isolated from desert soil.</title>
        <authorList>
            <person name="Huang H."/>
            <person name="Ren M."/>
        </authorList>
    </citation>
    <scope>NUCLEOTIDE SEQUENCE [LARGE SCALE GENOMIC DNA]</scope>
    <source>
        <strain evidence="2 3">ZMN-3</strain>
    </source>
</reference>
<evidence type="ECO:0000313" key="3">
    <source>
        <dbReference type="Proteomes" id="UP000240505"/>
    </source>
</evidence>
<dbReference type="RefSeq" id="WP_107141464.1">
    <property type="nucleotide sequence ID" value="NZ_CP028324.1"/>
</dbReference>
<evidence type="ECO:0000256" key="1">
    <source>
        <dbReference type="SAM" id="SignalP"/>
    </source>
</evidence>
<feature type="signal peptide" evidence="1">
    <location>
        <begin position="1"/>
        <end position="23"/>
    </location>
</feature>